<dbReference type="AlphaFoldDB" id="U5BS25"/>
<evidence type="ECO:0000313" key="1">
    <source>
        <dbReference type="EMBL" id="ERM83375.1"/>
    </source>
</evidence>
<name>U5BS25_9BACT</name>
<gene>
    <name evidence="1" type="ORF">P872_16150</name>
</gene>
<proteinExistence type="predicted"/>
<protein>
    <submittedName>
        <fullName evidence="1">Uncharacterized protein</fullName>
    </submittedName>
</protein>
<evidence type="ECO:0000313" key="2">
    <source>
        <dbReference type="Proteomes" id="UP000016843"/>
    </source>
</evidence>
<keyword evidence="2" id="KW-1185">Reference proteome</keyword>
<dbReference type="EMBL" id="AWXR01000014">
    <property type="protein sequence ID" value="ERM83375.1"/>
    <property type="molecule type" value="Genomic_DNA"/>
</dbReference>
<dbReference type="Proteomes" id="UP000016843">
    <property type="component" value="Unassembled WGS sequence"/>
</dbReference>
<sequence>MDLHKYLKVQYSKKIGQISLGSLIFLRKLTSLGSILAGEHTQEVIARMEN</sequence>
<organism evidence="1 2">
    <name type="scientific">Rhodonellum psychrophilum GCM71 = DSM 17998</name>
    <dbReference type="NCBI Taxonomy" id="1123057"/>
    <lineage>
        <taxon>Bacteria</taxon>
        <taxon>Pseudomonadati</taxon>
        <taxon>Bacteroidota</taxon>
        <taxon>Cytophagia</taxon>
        <taxon>Cytophagales</taxon>
        <taxon>Cytophagaceae</taxon>
        <taxon>Rhodonellum</taxon>
    </lineage>
</organism>
<reference evidence="1 2" key="1">
    <citation type="journal article" date="2013" name="Genome Announc.">
        <title>Draft Genome Sequence of the Psychrophilic and Alkaliphilic Rhodonellum psychrophilum Strain GCM71T.</title>
        <authorList>
            <person name="Hauptmann A.L."/>
            <person name="Glaring M.A."/>
            <person name="Hallin P.F."/>
            <person name="Prieme A."/>
            <person name="Stougaard P."/>
        </authorList>
    </citation>
    <scope>NUCLEOTIDE SEQUENCE [LARGE SCALE GENOMIC DNA]</scope>
    <source>
        <strain evidence="1 2">GCM71</strain>
    </source>
</reference>
<accession>U5BS25</accession>
<comment type="caution">
    <text evidence="1">The sequence shown here is derived from an EMBL/GenBank/DDBJ whole genome shotgun (WGS) entry which is preliminary data.</text>
</comment>